<dbReference type="STRING" id="1094558.ME5_01864"/>
<dbReference type="InterPro" id="IPR036388">
    <property type="entry name" value="WH-like_DNA-bd_sf"/>
</dbReference>
<dbReference type="PROSITE" id="PS00622">
    <property type="entry name" value="HTH_LUXR_1"/>
    <property type="match status" value="1"/>
</dbReference>
<dbReference type="eggNOG" id="COG4566">
    <property type="taxonomic scope" value="Bacteria"/>
</dbReference>
<dbReference type="GO" id="GO:0003677">
    <property type="term" value="F:DNA binding"/>
    <property type="evidence" value="ECO:0007669"/>
    <property type="project" value="UniProtKB-KW"/>
</dbReference>
<keyword evidence="4" id="KW-0238">DNA-binding</keyword>
<dbReference type="SMART" id="SM00448">
    <property type="entry name" value="REC"/>
    <property type="match status" value="1"/>
</dbReference>
<dbReference type="Gene3D" id="3.40.50.2300">
    <property type="match status" value="1"/>
</dbReference>
<evidence type="ECO:0000256" key="3">
    <source>
        <dbReference type="ARBA" id="ARBA00023015"/>
    </source>
</evidence>
<reference evidence="9 10" key="1">
    <citation type="submission" date="2012-03" db="EMBL/GenBank/DDBJ databases">
        <title>The Genome Sequence of Bartonella tamiae Th239.</title>
        <authorList>
            <consortium name="The Broad Institute Genome Sequencing Platform"/>
            <consortium name="The Broad Institute Genome Sequencing Center for Infectious Disease"/>
            <person name="Feldgarden M."/>
            <person name="Kirby J."/>
            <person name="Kosoy M."/>
            <person name="Birtles R."/>
            <person name="Probert W.S."/>
            <person name="Chiaraviglio L."/>
            <person name="Young S.K."/>
            <person name="Zeng Q."/>
            <person name="Gargeya S."/>
            <person name="Fitzgerald M."/>
            <person name="Haas B."/>
            <person name="Abouelleil A."/>
            <person name="Alvarado L."/>
            <person name="Arachchi H.M."/>
            <person name="Berlin A."/>
            <person name="Chapman S.B."/>
            <person name="Gearin G."/>
            <person name="Goldberg J."/>
            <person name="Griggs A."/>
            <person name="Gujja S."/>
            <person name="Hansen M."/>
            <person name="Heiman D."/>
            <person name="Howarth C."/>
            <person name="Larimer J."/>
            <person name="Lui A."/>
            <person name="MacDonald P.J.P."/>
            <person name="McCowen C."/>
            <person name="Montmayeur A."/>
            <person name="Murphy C."/>
            <person name="Neiman D."/>
            <person name="Pearson M."/>
            <person name="Priest M."/>
            <person name="Roberts A."/>
            <person name="Saif S."/>
            <person name="Shea T."/>
            <person name="Sisk P."/>
            <person name="Stolte C."/>
            <person name="Sykes S."/>
            <person name="Wortman J."/>
            <person name="Nusbaum C."/>
            <person name="Birren B."/>
        </authorList>
    </citation>
    <scope>NUCLEOTIDE SEQUENCE [LARGE SCALE GENOMIC DNA]</scope>
    <source>
        <strain evidence="9 10">Th239</strain>
    </source>
</reference>
<evidence type="ECO:0000313" key="9">
    <source>
        <dbReference type="EMBL" id="EJF89313.1"/>
    </source>
</evidence>
<keyword evidence="5" id="KW-0804">Transcription</keyword>
<dbReference type="Pfam" id="PF00072">
    <property type="entry name" value="Response_reg"/>
    <property type="match status" value="1"/>
</dbReference>
<sequence>MDNKIVYIIDDDHSVREALVDLLSSVDIQTETFENVETFVKADKPLSVSCLVLDVRMPGQSGMDFHHHMQNIGLDIPVIFITGHGDIPMSVTAIKRGAVDFLTKPFREQDILEAIHRALEISHDRITQRAYNERIDKKYSVLNLGEKAVMALLIKGYLNKQIAAELNVSEITVKVRRSNIMQKMKAKSFADLIRMGIELEKRDCDSK</sequence>
<dbReference type="PROSITE" id="PS50043">
    <property type="entry name" value="HTH_LUXR_2"/>
    <property type="match status" value="1"/>
</dbReference>
<evidence type="ECO:0000256" key="4">
    <source>
        <dbReference type="ARBA" id="ARBA00023125"/>
    </source>
</evidence>
<keyword evidence="2" id="KW-0902">Two-component regulatory system</keyword>
<dbReference type="AlphaFoldDB" id="J0ZLM0"/>
<evidence type="ECO:0000256" key="5">
    <source>
        <dbReference type="ARBA" id="ARBA00023163"/>
    </source>
</evidence>
<protein>
    <submittedName>
        <fullName evidence="9">Uncharacterized protein</fullName>
    </submittedName>
</protein>
<dbReference type="PATRIC" id="fig|1094558.3.peg.1997"/>
<accession>J0ZLM0</accession>
<evidence type="ECO:0000256" key="1">
    <source>
        <dbReference type="ARBA" id="ARBA00022553"/>
    </source>
</evidence>
<keyword evidence="1 6" id="KW-0597">Phosphoprotein</keyword>
<dbReference type="InterPro" id="IPR000792">
    <property type="entry name" value="Tscrpt_reg_LuxR_C"/>
</dbReference>
<comment type="caution">
    <text evidence="9">The sequence shown here is derived from an EMBL/GenBank/DDBJ whole genome shotgun (WGS) entry which is preliminary data.</text>
</comment>
<evidence type="ECO:0000256" key="2">
    <source>
        <dbReference type="ARBA" id="ARBA00023012"/>
    </source>
</evidence>
<gene>
    <name evidence="9" type="ORF">ME5_01864</name>
</gene>
<dbReference type="Proteomes" id="UP000008952">
    <property type="component" value="Unassembled WGS sequence"/>
</dbReference>
<dbReference type="InterPro" id="IPR016032">
    <property type="entry name" value="Sig_transdc_resp-reg_C-effctor"/>
</dbReference>
<dbReference type="CDD" id="cd17537">
    <property type="entry name" value="REC_FixJ"/>
    <property type="match status" value="1"/>
</dbReference>
<evidence type="ECO:0000313" key="10">
    <source>
        <dbReference type="Proteomes" id="UP000008952"/>
    </source>
</evidence>
<evidence type="ECO:0000256" key="6">
    <source>
        <dbReference type="PROSITE-ProRule" id="PRU00169"/>
    </source>
</evidence>
<dbReference type="EMBL" id="AIMB01000008">
    <property type="protein sequence ID" value="EJF89313.1"/>
    <property type="molecule type" value="Genomic_DNA"/>
</dbReference>
<dbReference type="GO" id="GO:0000160">
    <property type="term" value="P:phosphorelay signal transduction system"/>
    <property type="evidence" value="ECO:0007669"/>
    <property type="project" value="UniProtKB-KW"/>
</dbReference>
<keyword evidence="3" id="KW-0805">Transcription regulation</keyword>
<dbReference type="SUPFAM" id="SSF46894">
    <property type="entry name" value="C-terminal effector domain of the bipartite response regulators"/>
    <property type="match status" value="1"/>
</dbReference>
<evidence type="ECO:0000259" key="8">
    <source>
        <dbReference type="PROSITE" id="PS50110"/>
    </source>
</evidence>
<feature type="domain" description="Response regulatory" evidence="8">
    <location>
        <begin position="5"/>
        <end position="119"/>
    </location>
</feature>
<dbReference type="RefSeq" id="WP_008040552.1">
    <property type="nucleotide sequence ID" value="NZ_JH725147.1"/>
</dbReference>
<dbReference type="PRINTS" id="PR00038">
    <property type="entry name" value="HTHLUXR"/>
</dbReference>
<dbReference type="OrthoDB" id="9782655at2"/>
<feature type="modified residue" description="4-aspartylphosphate" evidence="6">
    <location>
        <position position="54"/>
    </location>
</feature>
<name>J0ZLM0_9HYPH</name>
<dbReference type="InterPro" id="IPR001789">
    <property type="entry name" value="Sig_transdc_resp-reg_receiver"/>
</dbReference>
<dbReference type="FunFam" id="3.40.50.2300:FF:000018">
    <property type="entry name" value="DNA-binding transcriptional regulator NtrC"/>
    <property type="match status" value="1"/>
</dbReference>
<keyword evidence="10" id="KW-1185">Reference proteome</keyword>
<dbReference type="GO" id="GO:0006355">
    <property type="term" value="P:regulation of DNA-templated transcription"/>
    <property type="evidence" value="ECO:0007669"/>
    <property type="project" value="InterPro"/>
</dbReference>
<evidence type="ECO:0000259" key="7">
    <source>
        <dbReference type="PROSITE" id="PS50043"/>
    </source>
</evidence>
<dbReference type="CDD" id="cd06170">
    <property type="entry name" value="LuxR_C_like"/>
    <property type="match status" value="1"/>
</dbReference>
<dbReference type="InterPro" id="IPR011006">
    <property type="entry name" value="CheY-like_superfamily"/>
</dbReference>
<dbReference type="SMART" id="SM00421">
    <property type="entry name" value="HTH_LUXR"/>
    <property type="match status" value="1"/>
</dbReference>
<dbReference type="Pfam" id="PF00196">
    <property type="entry name" value="GerE"/>
    <property type="match status" value="1"/>
</dbReference>
<feature type="domain" description="HTH luxR-type" evidence="7">
    <location>
        <begin position="135"/>
        <end position="200"/>
    </location>
</feature>
<dbReference type="SUPFAM" id="SSF52172">
    <property type="entry name" value="CheY-like"/>
    <property type="match status" value="1"/>
</dbReference>
<dbReference type="HOGENOM" id="CLU_000445_90_4_5"/>
<dbReference type="PANTHER" id="PTHR44688">
    <property type="entry name" value="DNA-BINDING TRANSCRIPTIONAL ACTIVATOR DEVR_DOSR"/>
    <property type="match status" value="1"/>
</dbReference>
<proteinExistence type="predicted"/>
<dbReference type="PANTHER" id="PTHR44688:SF16">
    <property type="entry name" value="DNA-BINDING TRANSCRIPTIONAL ACTIVATOR DEVR_DOSR"/>
    <property type="match status" value="1"/>
</dbReference>
<organism evidence="9 10">
    <name type="scientific">Bartonella tamiae Th239</name>
    <dbReference type="NCBI Taxonomy" id="1094558"/>
    <lineage>
        <taxon>Bacteria</taxon>
        <taxon>Pseudomonadati</taxon>
        <taxon>Pseudomonadota</taxon>
        <taxon>Alphaproteobacteria</taxon>
        <taxon>Hyphomicrobiales</taxon>
        <taxon>Bartonellaceae</taxon>
        <taxon>Bartonella</taxon>
    </lineage>
</organism>
<dbReference type="Gene3D" id="1.10.10.10">
    <property type="entry name" value="Winged helix-like DNA-binding domain superfamily/Winged helix DNA-binding domain"/>
    <property type="match status" value="1"/>
</dbReference>
<dbReference type="PROSITE" id="PS50110">
    <property type="entry name" value="RESPONSE_REGULATORY"/>
    <property type="match status" value="1"/>
</dbReference>